<evidence type="ECO:0000256" key="1">
    <source>
        <dbReference type="SAM" id="MobiDB-lite"/>
    </source>
</evidence>
<dbReference type="EMBL" id="JAPCXB010000160">
    <property type="protein sequence ID" value="KAJ1605816.1"/>
    <property type="molecule type" value="Genomic_DNA"/>
</dbReference>
<evidence type="ECO:0000313" key="2">
    <source>
        <dbReference type="EMBL" id="KAJ1605816.1"/>
    </source>
</evidence>
<reference evidence="2" key="1">
    <citation type="submission" date="2022-10" db="EMBL/GenBank/DDBJ databases">
        <title>Adaptive evolution leads to modifications in subtelomeric GC content in a zoonotic Cryptosporidium species.</title>
        <authorList>
            <person name="Li J."/>
            <person name="Feng Y."/>
            <person name="Xiao L."/>
        </authorList>
    </citation>
    <scope>NUCLEOTIDE SEQUENCE</scope>
    <source>
        <strain evidence="2">25894</strain>
    </source>
</reference>
<feature type="compositionally biased region" description="Basic and acidic residues" evidence="1">
    <location>
        <begin position="116"/>
        <end position="134"/>
    </location>
</feature>
<evidence type="ECO:0000313" key="3">
    <source>
        <dbReference type="Proteomes" id="UP001071777"/>
    </source>
</evidence>
<keyword evidence="3" id="KW-1185">Reference proteome</keyword>
<proteinExistence type="predicted"/>
<dbReference type="Proteomes" id="UP001071777">
    <property type="component" value="Unassembled WGS sequence"/>
</dbReference>
<gene>
    <name evidence="2" type="ORF">OJ252_3366</name>
</gene>
<organism evidence="2 3">
    <name type="scientific">Cryptosporidium canis</name>
    <dbReference type="NCBI Taxonomy" id="195482"/>
    <lineage>
        <taxon>Eukaryota</taxon>
        <taxon>Sar</taxon>
        <taxon>Alveolata</taxon>
        <taxon>Apicomplexa</taxon>
        <taxon>Conoidasida</taxon>
        <taxon>Coccidia</taxon>
        <taxon>Eucoccidiorida</taxon>
        <taxon>Eimeriorina</taxon>
        <taxon>Cryptosporidiidae</taxon>
        <taxon>Cryptosporidium</taxon>
    </lineage>
</organism>
<sequence>MMSLGFAMYTSLGGLAGRLSLAAGVIGALKRQLPAAGGCVAVVPSVALSGFDVVFEVLLDRKGNAVYDGTDDHLNREEPVVQLECVVGFVGVDPRVAEDGQDDGLPEAHEDDELDAKELEHGPDWSQLVRDRDV</sequence>
<name>A0ABQ8P4Z5_9CRYT</name>
<accession>A0ABQ8P4Z5</accession>
<feature type="compositionally biased region" description="Acidic residues" evidence="1">
    <location>
        <begin position="99"/>
        <end position="115"/>
    </location>
</feature>
<comment type="caution">
    <text evidence="2">The sequence shown here is derived from an EMBL/GenBank/DDBJ whole genome shotgun (WGS) entry which is preliminary data.</text>
</comment>
<protein>
    <submittedName>
        <fullName evidence="2">Uncharacterized protein</fullName>
    </submittedName>
</protein>
<feature type="region of interest" description="Disordered" evidence="1">
    <location>
        <begin position="95"/>
        <end position="134"/>
    </location>
</feature>